<dbReference type="GO" id="GO:0004386">
    <property type="term" value="F:helicase activity"/>
    <property type="evidence" value="ECO:0007669"/>
    <property type="project" value="UniProtKB-KW"/>
</dbReference>
<feature type="domain" description="RING-type" evidence="8">
    <location>
        <begin position="935"/>
        <end position="987"/>
    </location>
</feature>
<comment type="caution">
    <text evidence="11">The sequence shown here is derived from an EMBL/GenBank/DDBJ whole genome shotgun (WGS) entry which is preliminary data.</text>
</comment>
<dbReference type="InterPro" id="IPR038718">
    <property type="entry name" value="SNF2-like_sf"/>
</dbReference>
<feature type="compositionally biased region" description="Acidic residues" evidence="7">
    <location>
        <begin position="1007"/>
        <end position="1031"/>
    </location>
</feature>
<evidence type="ECO:0000313" key="12">
    <source>
        <dbReference type="Proteomes" id="UP000701801"/>
    </source>
</evidence>
<keyword evidence="6" id="KW-0863">Zinc-finger</keyword>
<keyword evidence="4" id="KW-0347">Helicase</keyword>
<feature type="region of interest" description="Disordered" evidence="7">
    <location>
        <begin position="231"/>
        <end position="311"/>
    </location>
</feature>
<evidence type="ECO:0000259" key="10">
    <source>
        <dbReference type="PROSITE" id="PS51194"/>
    </source>
</evidence>
<evidence type="ECO:0000256" key="3">
    <source>
        <dbReference type="ARBA" id="ARBA00022801"/>
    </source>
</evidence>
<evidence type="ECO:0000313" key="11">
    <source>
        <dbReference type="EMBL" id="CAG8981540.1"/>
    </source>
</evidence>
<dbReference type="GO" id="GO:0008270">
    <property type="term" value="F:zinc ion binding"/>
    <property type="evidence" value="ECO:0007669"/>
    <property type="project" value="UniProtKB-KW"/>
</dbReference>
<dbReference type="SMART" id="SM00184">
    <property type="entry name" value="RING"/>
    <property type="match status" value="1"/>
</dbReference>
<accession>A0A9N9Q6E0</accession>
<dbReference type="SMART" id="SM00487">
    <property type="entry name" value="DEXDc"/>
    <property type="match status" value="1"/>
</dbReference>
<dbReference type="SUPFAM" id="SSF52540">
    <property type="entry name" value="P-loop containing nucleoside triphosphate hydrolases"/>
    <property type="match status" value="2"/>
</dbReference>
<dbReference type="PANTHER" id="PTHR45626">
    <property type="entry name" value="TRANSCRIPTION TERMINATION FACTOR 2-RELATED"/>
    <property type="match status" value="1"/>
</dbReference>
<dbReference type="Pfam" id="PF13923">
    <property type="entry name" value="zf-C3HC4_2"/>
    <property type="match status" value="1"/>
</dbReference>
<dbReference type="GO" id="GO:0005634">
    <property type="term" value="C:nucleus"/>
    <property type="evidence" value="ECO:0007669"/>
    <property type="project" value="TreeGrafter"/>
</dbReference>
<dbReference type="InterPro" id="IPR001650">
    <property type="entry name" value="Helicase_C-like"/>
</dbReference>
<keyword evidence="2" id="KW-0547">Nucleotide-binding</keyword>
<dbReference type="InterPro" id="IPR000330">
    <property type="entry name" value="SNF2_N"/>
</dbReference>
<gene>
    <name evidence="11" type="ORF">HYALB_00013167</name>
</gene>
<dbReference type="InterPro" id="IPR027417">
    <property type="entry name" value="P-loop_NTPase"/>
</dbReference>
<dbReference type="CDD" id="cd18793">
    <property type="entry name" value="SF2_C_SNF"/>
    <property type="match status" value="1"/>
</dbReference>
<keyword evidence="6" id="KW-0479">Metal-binding</keyword>
<evidence type="ECO:0000256" key="6">
    <source>
        <dbReference type="PROSITE-ProRule" id="PRU00175"/>
    </source>
</evidence>
<feature type="compositionally biased region" description="Low complexity" evidence="7">
    <location>
        <begin position="77"/>
        <end position="97"/>
    </location>
</feature>
<feature type="compositionally biased region" description="Polar residues" evidence="7">
    <location>
        <begin position="246"/>
        <end position="259"/>
    </location>
</feature>
<dbReference type="GO" id="GO:0005524">
    <property type="term" value="F:ATP binding"/>
    <property type="evidence" value="ECO:0007669"/>
    <property type="project" value="UniProtKB-KW"/>
</dbReference>
<dbReference type="EMBL" id="CAJVRM010000487">
    <property type="protein sequence ID" value="CAG8981540.1"/>
    <property type="molecule type" value="Genomic_DNA"/>
</dbReference>
<dbReference type="Gene3D" id="3.30.40.10">
    <property type="entry name" value="Zinc/RING finger domain, C3HC4 (zinc finger)"/>
    <property type="match status" value="1"/>
</dbReference>
<feature type="region of interest" description="Disordered" evidence="7">
    <location>
        <begin position="54"/>
        <end position="184"/>
    </location>
</feature>
<evidence type="ECO:0000256" key="2">
    <source>
        <dbReference type="ARBA" id="ARBA00022741"/>
    </source>
</evidence>
<comment type="similarity">
    <text evidence="1">Belongs to the SNF2/RAD54 helicase family.</text>
</comment>
<evidence type="ECO:0000256" key="1">
    <source>
        <dbReference type="ARBA" id="ARBA00007025"/>
    </source>
</evidence>
<dbReference type="InterPro" id="IPR001841">
    <property type="entry name" value="Znf_RING"/>
</dbReference>
<dbReference type="Pfam" id="PF00271">
    <property type="entry name" value="Helicase_C"/>
    <property type="match status" value="1"/>
</dbReference>
<dbReference type="InterPro" id="IPR014001">
    <property type="entry name" value="Helicase_ATP-bd"/>
</dbReference>
<dbReference type="GO" id="GO:0000724">
    <property type="term" value="P:double-strand break repair via homologous recombination"/>
    <property type="evidence" value="ECO:0007669"/>
    <property type="project" value="TreeGrafter"/>
</dbReference>
<feature type="region of interest" description="Disordered" evidence="7">
    <location>
        <begin position="1003"/>
        <end position="1104"/>
    </location>
</feature>
<name>A0A9N9Q6E0_9HELO</name>
<reference evidence="11" key="1">
    <citation type="submission" date="2021-07" db="EMBL/GenBank/DDBJ databases">
        <authorList>
            <person name="Durling M."/>
        </authorList>
    </citation>
    <scope>NUCLEOTIDE SEQUENCE</scope>
</reference>
<dbReference type="InterPro" id="IPR049730">
    <property type="entry name" value="SNF2/RAD54-like_C"/>
</dbReference>
<feature type="domain" description="Helicase ATP-binding" evidence="9">
    <location>
        <begin position="594"/>
        <end position="785"/>
    </location>
</feature>
<dbReference type="SUPFAM" id="SSF57850">
    <property type="entry name" value="RING/U-box"/>
    <property type="match status" value="1"/>
</dbReference>
<keyword evidence="3" id="KW-0378">Hydrolase</keyword>
<dbReference type="Gene3D" id="3.40.50.300">
    <property type="entry name" value="P-loop containing nucleotide triphosphate hydrolases"/>
    <property type="match status" value="1"/>
</dbReference>
<evidence type="ECO:0000256" key="5">
    <source>
        <dbReference type="ARBA" id="ARBA00022840"/>
    </source>
</evidence>
<sequence length="1311" mass="144686">MASSSTPFYASQGAEIDDLNAEIEFQIVILSSLDDSSRDRADIERDAHKEIADLQNRVKRLGGKPFTVPPELATAKSSRSSQQRPASNPSSSNSPSQTGSMAAPTMNGYQPPDEWSSPSASTPDSEEFPDLVPPRPNNTNRKRTHSKLQDSLAPPHSENKMKSRRTSPIQFDSLPATPDTSSGYGYPDVLGDGDGYFDLAFDDAFDSTTNNGFLDFKDLLKHQGALEKKRLQEKEDEEFARRLQNEPATFTARPSNSGPTAFDRMSGMRLYFKSSSSSSQSTSKSSLNSVIKNESSSSGPSSSRTTNGGSIESISLLEDGSDSEIEVIPPSAFHDNGRRPLASNSLALPTHTRQITKPAAPFAGGMKSENLIKNESLRAALYPTQQMSGSWPSASMHAPLPAGSMFGDLSAGQYVLPNTPFVPDSSLIPAATFVPPASFVPGPASYHGNPTINGGFLVPQFPTDMDLAYSGIEPQFPGFSDLELNSLYNSSMANPIDIGSSGNPFKDNNQFASEQLYNVPAHPLHPHNPNMMSLYDQADYIRNDPRKTNEEIQLLLENIQPDMDVSVEDREGTPAGLKYPLYEHQKIALNWLKKMEAGSNKGGILADDMGLGKTISTLALILSQPSDDHARKTNLIVGPVALVRQWANEIKVKVNSSHKLSVHMVHGQAKKLDWSNLRNYDIVLTTYGTLAAEMKRRDKWEKDQKTRYGANYDEAPMQKLFPLLSKRSSFYRVILDEAQWIKNHKTQSARACSELHSTYRWCLTGTPMMAKSSHTTILAHFKICLSKGDSTQTQAKNALRKLQTVIKAILLRRTKKTMIDGKPIITLPPKTEEIQHVVFNDDELEFYKALETKTQILFNKYLKAGTVGKNYSNVLVLLLRLRQAACHPHLINDFEEAPAGGAGSIDNDAMLQLAKDLKPEVIKRILDVEGGAFECPVCYDAVSNPKIFVPCGHDTCSECYAKIENQAAQQNVANGDDGGGSKCVSCRAKIENVIDYAAFKKAHLPEPDGETEAQDVESDSDSDSEESDNSDGDLRDFIVPDDISESEAEAENEEPLDDDADDEFPKDLTLVKTKPKIKGKEKEKKVKRRKKDRKGKGKEKSTKTHVSLAMLKKMASGSAKARKKYMKQLTKDYIPSAKISKCVHLLQQFQDDGHKTIVFSQFVSLLDLVQVPIAQNSWKVERYDGGMSAEARNAAIEKFTMDPNTKIMLISLKAGNAGLNLVAASRVIILDPFWNPYTEMQAVDRAYRIGQQNPVEVHRILVEATVEDRIIELQEKKRHLVDSALDEGANKTLGRLDVRQLAYLFGVGEGH</sequence>
<evidence type="ECO:0000256" key="4">
    <source>
        <dbReference type="ARBA" id="ARBA00022806"/>
    </source>
</evidence>
<evidence type="ECO:0000256" key="7">
    <source>
        <dbReference type="SAM" id="MobiDB-lite"/>
    </source>
</evidence>
<keyword evidence="12" id="KW-1185">Reference proteome</keyword>
<dbReference type="PROSITE" id="PS51192">
    <property type="entry name" value="HELICASE_ATP_BIND_1"/>
    <property type="match status" value="1"/>
</dbReference>
<keyword evidence="5" id="KW-0067">ATP-binding</keyword>
<dbReference type="InterPro" id="IPR050628">
    <property type="entry name" value="SNF2_RAD54_helicase_TF"/>
</dbReference>
<protein>
    <submittedName>
        <fullName evidence="11">Uncharacterized protein</fullName>
    </submittedName>
</protein>
<feature type="domain" description="Helicase C-terminal" evidence="10">
    <location>
        <begin position="1141"/>
        <end position="1289"/>
    </location>
</feature>
<dbReference type="CDD" id="cd18008">
    <property type="entry name" value="DEXDc_SHPRH-like"/>
    <property type="match status" value="1"/>
</dbReference>
<feature type="compositionally biased region" description="Basic residues" evidence="7">
    <location>
        <begin position="1085"/>
        <end position="1097"/>
    </location>
</feature>
<organism evidence="11 12">
    <name type="scientific">Hymenoscyphus albidus</name>
    <dbReference type="NCBI Taxonomy" id="595503"/>
    <lineage>
        <taxon>Eukaryota</taxon>
        <taxon>Fungi</taxon>
        <taxon>Dikarya</taxon>
        <taxon>Ascomycota</taxon>
        <taxon>Pezizomycotina</taxon>
        <taxon>Leotiomycetes</taxon>
        <taxon>Helotiales</taxon>
        <taxon>Helotiaceae</taxon>
        <taxon>Hymenoscyphus</taxon>
    </lineage>
</organism>
<dbReference type="SMART" id="SM00490">
    <property type="entry name" value="HELICc"/>
    <property type="match status" value="1"/>
</dbReference>
<feature type="compositionally biased region" description="Low complexity" evidence="7">
    <location>
        <begin position="274"/>
        <end position="310"/>
    </location>
</feature>
<dbReference type="GO" id="GO:0005737">
    <property type="term" value="C:cytoplasm"/>
    <property type="evidence" value="ECO:0007669"/>
    <property type="project" value="TreeGrafter"/>
</dbReference>
<dbReference type="OrthoDB" id="423559at2759"/>
<dbReference type="PROSITE" id="PS50089">
    <property type="entry name" value="ZF_RING_2"/>
    <property type="match status" value="1"/>
</dbReference>
<dbReference type="PANTHER" id="PTHR45626:SF16">
    <property type="entry name" value="ATP-DEPENDENT HELICASE ULS1"/>
    <property type="match status" value="1"/>
</dbReference>
<feature type="compositionally biased region" description="Acidic residues" evidence="7">
    <location>
        <begin position="1042"/>
        <end position="1064"/>
    </location>
</feature>
<dbReference type="Gene3D" id="3.40.50.10810">
    <property type="entry name" value="Tandem AAA-ATPase domain"/>
    <property type="match status" value="1"/>
</dbReference>
<evidence type="ECO:0000259" key="9">
    <source>
        <dbReference type="PROSITE" id="PS51192"/>
    </source>
</evidence>
<dbReference type="GO" id="GO:0016787">
    <property type="term" value="F:hydrolase activity"/>
    <property type="evidence" value="ECO:0007669"/>
    <property type="project" value="UniProtKB-KW"/>
</dbReference>
<dbReference type="GO" id="GO:0008094">
    <property type="term" value="F:ATP-dependent activity, acting on DNA"/>
    <property type="evidence" value="ECO:0007669"/>
    <property type="project" value="TreeGrafter"/>
</dbReference>
<proteinExistence type="inferred from homology"/>
<keyword evidence="6" id="KW-0862">Zinc</keyword>
<dbReference type="PROSITE" id="PS51194">
    <property type="entry name" value="HELICASE_CTER"/>
    <property type="match status" value="1"/>
</dbReference>
<dbReference type="InterPro" id="IPR013083">
    <property type="entry name" value="Znf_RING/FYVE/PHD"/>
</dbReference>
<feature type="compositionally biased region" description="Basic and acidic residues" evidence="7">
    <location>
        <begin position="231"/>
        <end position="244"/>
    </location>
</feature>
<dbReference type="Proteomes" id="UP000701801">
    <property type="component" value="Unassembled WGS sequence"/>
</dbReference>
<dbReference type="Pfam" id="PF00176">
    <property type="entry name" value="SNF2-rel_dom"/>
    <property type="match status" value="1"/>
</dbReference>
<evidence type="ECO:0000259" key="8">
    <source>
        <dbReference type="PROSITE" id="PS50089"/>
    </source>
</evidence>